<accession>A0A8J3DPM0</accession>
<proteinExistence type="predicted"/>
<dbReference type="Proteomes" id="UP000641137">
    <property type="component" value="Unassembled WGS sequence"/>
</dbReference>
<protein>
    <submittedName>
        <fullName evidence="1">Uncharacterized protein</fullName>
    </submittedName>
</protein>
<dbReference type="RefSeq" id="WP_189487801.1">
    <property type="nucleotide sequence ID" value="NZ_BMZO01000002.1"/>
</dbReference>
<dbReference type="AlphaFoldDB" id="A0A8J3DPM0"/>
<dbReference type="EMBL" id="BMZO01000002">
    <property type="protein sequence ID" value="GHC64173.1"/>
    <property type="molecule type" value="Genomic_DNA"/>
</dbReference>
<dbReference type="Pfam" id="PF22397">
    <property type="entry name" value="NADAR-DarT1"/>
    <property type="match status" value="1"/>
</dbReference>
<dbReference type="InterPro" id="IPR053913">
    <property type="entry name" value="NADAR-DarT1"/>
</dbReference>
<evidence type="ECO:0000313" key="2">
    <source>
        <dbReference type="Proteomes" id="UP000641137"/>
    </source>
</evidence>
<sequence>MAERPIFVPVPEQEGYVRQISFEIPWAGGFAESQKWKNITSLHAAAERAGYAPLLEISSKSDTRAGQKLSAFNLRVQSTFGELTLENAFQGSKVFARGGPFTDLYNVEPRQAKRDPRLQESGQLTSFTFDGYDFPLVPRTVFYDWLYLTAIFQHRDWIKERIDGRYQYAGFTDIEFNPAKSFNCQARSCALFVSLMREGKLEAYMHTPQTFIAAMKTNAASEPEQRHIAQARLRVG</sequence>
<comment type="caution">
    <text evidence="1">The sequence shown here is derived from an EMBL/GenBank/DDBJ whole genome shotgun (WGS) entry which is preliminary data.</text>
</comment>
<evidence type="ECO:0000313" key="1">
    <source>
        <dbReference type="EMBL" id="GHC64173.1"/>
    </source>
</evidence>
<keyword evidence="2" id="KW-1185">Reference proteome</keyword>
<reference evidence="1" key="1">
    <citation type="journal article" date="2014" name="Int. J. Syst. Evol. Microbiol.">
        <title>Complete genome sequence of Corynebacterium casei LMG S-19264T (=DSM 44701T), isolated from a smear-ripened cheese.</title>
        <authorList>
            <consortium name="US DOE Joint Genome Institute (JGI-PGF)"/>
            <person name="Walter F."/>
            <person name="Albersmeier A."/>
            <person name="Kalinowski J."/>
            <person name="Ruckert C."/>
        </authorList>
    </citation>
    <scope>NUCLEOTIDE SEQUENCE</scope>
    <source>
        <strain evidence="1">KCTC 42097</strain>
    </source>
</reference>
<reference evidence="1" key="2">
    <citation type="submission" date="2020-09" db="EMBL/GenBank/DDBJ databases">
        <authorList>
            <person name="Sun Q."/>
            <person name="Kim S."/>
        </authorList>
    </citation>
    <scope>NUCLEOTIDE SEQUENCE</scope>
    <source>
        <strain evidence="1">KCTC 42097</strain>
    </source>
</reference>
<organism evidence="1 2">
    <name type="scientific">Limoniibacter endophyticus</name>
    <dbReference type="NCBI Taxonomy" id="1565040"/>
    <lineage>
        <taxon>Bacteria</taxon>
        <taxon>Pseudomonadati</taxon>
        <taxon>Pseudomonadota</taxon>
        <taxon>Alphaproteobacteria</taxon>
        <taxon>Hyphomicrobiales</taxon>
        <taxon>Bartonellaceae</taxon>
        <taxon>Limoniibacter</taxon>
    </lineage>
</organism>
<gene>
    <name evidence="1" type="ORF">GCM10010136_05980</name>
</gene>
<name>A0A8J3DPM0_9HYPH</name>